<organism evidence="6 7">
    <name type="scientific">Deinococcus rufus</name>
    <dbReference type="NCBI Taxonomy" id="2136097"/>
    <lineage>
        <taxon>Bacteria</taxon>
        <taxon>Thermotogati</taxon>
        <taxon>Deinococcota</taxon>
        <taxon>Deinococci</taxon>
        <taxon>Deinococcales</taxon>
        <taxon>Deinococcaceae</taxon>
        <taxon>Deinococcus</taxon>
    </lineage>
</organism>
<keyword evidence="1" id="KW-0805">Transcription regulation</keyword>
<dbReference type="RefSeq" id="WP_380102594.1">
    <property type="nucleotide sequence ID" value="NZ_JBHRZG010000022.1"/>
</dbReference>
<evidence type="ECO:0000256" key="3">
    <source>
        <dbReference type="ARBA" id="ARBA00023163"/>
    </source>
</evidence>
<evidence type="ECO:0000256" key="2">
    <source>
        <dbReference type="ARBA" id="ARBA00023125"/>
    </source>
</evidence>
<evidence type="ECO:0000313" key="7">
    <source>
        <dbReference type="Proteomes" id="UP001595803"/>
    </source>
</evidence>
<dbReference type="Pfam" id="PF01638">
    <property type="entry name" value="HxlR"/>
    <property type="match status" value="1"/>
</dbReference>
<evidence type="ECO:0000256" key="1">
    <source>
        <dbReference type="ARBA" id="ARBA00023015"/>
    </source>
</evidence>
<dbReference type="PANTHER" id="PTHR33204">
    <property type="entry name" value="TRANSCRIPTIONAL REGULATOR, MARR FAMILY"/>
    <property type="match status" value="1"/>
</dbReference>
<dbReference type="InterPro" id="IPR036388">
    <property type="entry name" value="WH-like_DNA-bd_sf"/>
</dbReference>
<dbReference type="InterPro" id="IPR036390">
    <property type="entry name" value="WH_DNA-bd_sf"/>
</dbReference>
<reference evidence="7" key="1">
    <citation type="journal article" date="2019" name="Int. J. Syst. Evol. Microbiol.">
        <title>The Global Catalogue of Microorganisms (GCM) 10K type strain sequencing project: providing services to taxonomists for standard genome sequencing and annotation.</title>
        <authorList>
            <consortium name="The Broad Institute Genomics Platform"/>
            <consortium name="The Broad Institute Genome Sequencing Center for Infectious Disease"/>
            <person name="Wu L."/>
            <person name="Ma J."/>
        </authorList>
    </citation>
    <scope>NUCLEOTIDE SEQUENCE [LARGE SCALE GENOMIC DNA]</scope>
    <source>
        <strain evidence="7">CCTCC AB 2017081</strain>
    </source>
</reference>
<evidence type="ECO:0000256" key="4">
    <source>
        <dbReference type="SAM" id="MobiDB-lite"/>
    </source>
</evidence>
<dbReference type="SUPFAM" id="SSF46785">
    <property type="entry name" value="Winged helix' DNA-binding domain"/>
    <property type="match status" value="1"/>
</dbReference>
<sequence>MSERRSSAAQPGPLPHPADRRAVCARFHRAVELVGRRWSGAIVHLLLQGPARFSVLRTSLPDITDRMLSERLRELESAGIVLRAVSADAPVRVTYALTLQGQELAPALAELSAWAHRWLPESAGSTVPPAPKSAAMDRQASGLGPTPAEPP</sequence>
<feature type="region of interest" description="Disordered" evidence="4">
    <location>
        <begin position="122"/>
        <end position="151"/>
    </location>
</feature>
<feature type="domain" description="HTH hxlR-type" evidence="5">
    <location>
        <begin position="24"/>
        <end position="123"/>
    </location>
</feature>
<keyword evidence="2" id="KW-0238">DNA-binding</keyword>
<proteinExistence type="predicted"/>
<name>A0ABV7ZDJ1_9DEIO</name>
<comment type="caution">
    <text evidence="6">The sequence shown here is derived from an EMBL/GenBank/DDBJ whole genome shotgun (WGS) entry which is preliminary data.</text>
</comment>
<keyword evidence="7" id="KW-1185">Reference proteome</keyword>
<gene>
    <name evidence="6" type="ORF">ACFOSB_15070</name>
</gene>
<dbReference type="EMBL" id="JBHRZG010000022">
    <property type="protein sequence ID" value="MFC3834174.1"/>
    <property type="molecule type" value="Genomic_DNA"/>
</dbReference>
<evidence type="ECO:0000313" key="6">
    <source>
        <dbReference type="EMBL" id="MFC3834174.1"/>
    </source>
</evidence>
<keyword evidence="3" id="KW-0804">Transcription</keyword>
<accession>A0ABV7ZDJ1</accession>
<dbReference type="Proteomes" id="UP001595803">
    <property type="component" value="Unassembled WGS sequence"/>
</dbReference>
<evidence type="ECO:0000259" key="5">
    <source>
        <dbReference type="PROSITE" id="PS51118"/>
    </source>
</evidence>
<dbReference type="PANTHER" id="PTHR33204:SF37">
    <property type="entry name" value="HTH-TYPE TRANSCRIPTIONAL REGULATOR YODB"/>
    <property type="match status" value="1"/>
</dbReference>
<protein>
    <submittedName>
        <fullName evidence="6">Winged helix-turn-helix transcriptional regulator</fullName>
    </submittedName>
</protein>
<dbReference type="Gene3D" id="1.10.10.10">
    <property type="entry name" value="Winged helix-like DNA-binding domain superfamily/Winged helix DNA-binding domain"/>
    <property type="match status" value="1"/>
</dbReference>
<dbReference type="InterPro" id="IPR002577">
    <property type="entry name" value="HTH_HxlR"/>
</dbReference>
<dbReference type="PROSITE" id="PS51118">
    <property type="entry name" value="HTH_HXLR"/>
    <property type="match status" value="1"/>
</dbReference>